<dbReference type="InterPro" id="IPR036942">
    <property type="entry name" value="Beta-barrel_TonB_sf"/>
</dbReference>
<evidence type="ECO:0000256" key="1">
    <source>
        <dbReference type="ARBA" id="ARBA00004571"/>
    </source>
</evidence>
<keyword evidence="13" id="KW-1185">Reference proteome</keyword>
<dbReference type="InterPro" id="IPR023997">
    <property type="entry name" value="TonB-dep_OMP_SusC/RagA_CS"/>
</dbReference>
<dbReference type="SUPFAM" id="SSF49464">
    <property type="entry name" value="Carboxypeptidase regulatory domain-like"/>
    <property type="match status" value="1"/>
</dbReference>
<dbReference type="GO" id="GO:0009279">
    <property type="term" value="C:cell outer membrane"/>
    <property type="evidence" value="ECO:0007669"/>
    <property type="project" value="UniProtKB-SubCell"/>
</dbReference>
<dbReference type="PROSITE" id="PS52016">
    <property type="entry name" value="TONB_DEPENDENT_REC_3"/>
    <property type="match status" value="1"/>
</dbReference>
<protein>
    <submittedName>
        <fullName evidence="12">TonB-linked outer membrane protein, SusC/RagA family</fullName>
    </submittedName>
</protein>
<dbReference type="Proteomes" id="UP000199532">
    <property type="component" value="Unassembled WGS sequence"/>
</dbReference>
<dbReference type="Gene3D" id="2.60.40.1120">
    <property type="entry name" value="Carboxypeptidase-like, regulatory domain"/>
    <property type="match status" value="1"/>
</dbReference>
<keyword evidence="2 8" id="KW-0813">Transport</keyword>
<feature type="domain" description="TonB-dependent receptor plug" evidence="11">
    <location>
        <begin position="121"/>
        <end position="224"/>
    </location>
</feature>
<feature type="domain" description="TonB-dependent receptor-like beta-barrel" evidence="10">
    <location>
        <begin position="460"/>
        <end position="1038"/>
    </location>
</feature>
<dbReference type="NCBIfam" id="TIGR04057">
    <property type="entry name" value="SusC_RagA_signa"/>
    <property type="match status" value="1"/>
</dbReference>
<evidence type="ECO:0000313" key="13">
    <source>
        <dbReference type="Proteomes" id="UP000199532"/>
    </source>
</evidence>
<keyword evidence="3 8" id="KW-1134">Transmembrane beta strand</keyword>
<dbReference type="Pfam" id="PF07715">
    <property type="entry name" value="Plug"/>
    <property type="match status" value="1"/>
</dbReference>
<dbReference type="InterPro" id="IPR037066">
    <property type="entry name" value="Plug_dom_sf"/>
</dbReference>
<proteinExistence type="inferred from homology"/>
<keyword evidence="6 8" id="KW-0472">Membrane</keyword>
<dbReference type="STRING" id="408657.SAMN04487995_0932"/>
<dbReference type="InterPro" id="IPR000531">
    <property type="entry name" value="Beta-barrel_TonB"/>
</dbReference>
<evidence type="ECO:0000313" key="12">
    <source>
        <dbReference type="EMBL" id="SEI46270.1"/>
    </source>
</evidence>
<dbReference type="EMBL" id="FNXY01000001">
    <property type="protein sequence ID" value="SEI46270.1"/>
    <property type="molecule type" value="Genomic_DNA"/>
</dbReference>
<dbReference type="OrthoDB" id="9768177at2"/>
<dbReference type="SUPFAM" id="SSF56935">
    <property type="entry name" value="Porins"/>
    <property type="match status" value="1"/>
</dbReference>
<evidence type="ECO:0000256" key="7">
    <source>
        <dbReference type="ARBA" id="ARBA00023237"/>
    </source>
</evidence>
<gene>
    <name evidence="12" type="ORF">SAMN04487995_0932</name>
</gene>
<evidence type="ECO:0000256" key="3">
    <source>
        <dbReference type="ARBA" id="ARBA00022452"/>
    </source>
</evidence>
<evidence type="ECO:0000256" key="4">
    <source>
        <dbReference type="ARBA" id="ARBA00022692"/>
    </source>
</evidence>
<comment type="similarity">
    <text evidence="8 9">Belongs to the TonB-dependent receptor family.</text>
</comment>
<evidence type="ECO:0000256" key="5">
    <source>
        <dbReference type="ARBA" id="ARBA00023077"/>
    </source>
</evidence>
<dbReference type="Pfam" id="PF00593">
    <property type="entry name" value="TonB_dep_Rec_b-barrel"/>
    <property type="match status" value="1"/>
</dbReference>
<keyword evidence="4 8" id="KW-0812">Transmembrane</keyword>
<keyword evidence="7 8" id="KW-0998">Cell outer membrane</keyword>
<organism evidence="12 13">
    <name type="scientific">Dyadobacter koreensis</name>
    <dbReference type="NCBI Taxonomy" id="408657"/>
    <lineage>
        <taxon>Bacteria</taxon>
        <taxon>Pseudomonadati</taxon>
        <taxon>Bacteroidota</taxon>
        <taxon>Cytophagia</taxon>
        <taxon>Cytophagales</taxon>
        <taxon>Spirosomataceae</taxon>
        <taxon>Dyadobacter</taxon>
    </lineage>
</organism>
<dbReference type="NCBIfam" id="TIGR04056">
    <property type="entry name" value="OMP_RagA_SusC"/>
    <property type="match status" value="1"/>
</dbReference>
<sequence length="1072" mass="118079">MRTYVTFFLAFYLLPGFFLSASGQFIARGMVVSASDSLALPGAVVKVKGGSQGVTTDEKGRFQIALVDSSARLQISYIGFRTLEISVRFPLQTDLTAALSPDANQLGEVVVSTGYQTVPRERATGSFSSVSHALFNRRVSTDVISRLNDLVPGLITNRGTGSARGLLIRGQSTINSSARPLIVIDNFPYEGDLSTLNPNDVESVTVLKDAAAASIWGARAGNGVIVITTKKGAIDAAPKISFNTNFTAGQMPDLFYQSQTSAADFIENERLRFEAGSYSNAEKNIRQYPFTPAVETLIAARDKTITPQQAQQQLDAFKQIDVRNDYQKYLYQPSLNQQYSLGIQGSGSKNRYFLSGGYDRSRASEVGNHYERFSFNASNTYAVSRRLDLTAGIYFIQSTSTQNSQGLPTYTNALTGYTGTAMYPYARLADGSGNPLDLIRQNRLSFVQKAAGIGLLDWSYNPIREISLADNKVKLTDYRMNLTADYRISKALRANILYQYARGISEGRNYYSAATFTARNLVNSFSSIGAGGTLVRPIPAGGILDQATSAYQSHNLRSQLDYSQSWGRHEVSAIAGAELRDLARNGSTYRVYGYDNAYATGKAVDYVTFFPNFVNPSNSSRIPYLDTKTGESDRYLSYYANAAYTFQKRYVFSASARLDQSNLFGVKTNDKGVPLFSSGLAWNLSQEPFYHAAWLPYLKLRATYGSSGNSNKNVSAFTTAAFGAQGDAATGATYATIQNPPNPSLRWERIQTFNAGVDFDTRNRVFSGSLEYYHKKGIDLIGVRPYPGSSGIKTFTGNYAATKGQGIDLSVQARIFDKEFKWYSMLLMSQVTDKVTKYDETTLAVFYLGNGDGAGTYPLEGKPLYALYSLRWAGLDPLSGDPLGYVDGEVSKDYAAILSADPSQMIYHGPARPKVFGAFRQTVSWKALSLSVNMTYRLGYFYRARSVSYSDLADGLTVHGDYGLRWQQPGDEQRTQVPSQPAFPDSNRDNFYLLSQGLVKKADHVRLQDVNLSYNWSKKTGSAFPFSTAQLYVYADNLGILWKASKGKLDPDYAQALYALPRTLSIGLKLDF</sequence>
<dbReference type="AlphaFoldDB" id="A0A1H6R3B1"/>
<dbReference type="Gene3D" id="2.170.130.10">
    <property type="entry name" value="TonB-dependent receptor, plug domain"/>
    <property type="match status" value="1"/>
</dbReference>
<accession>A0A1H6R3B1</accession>
<comment type="subcellular location">
    <subcellularLocation>
        <location evidence="1 8">Cell outer membrane</location>
        <topology evidence="1 8">Multi-pass membrane protein</topology>
    </subcellularLocation>
</comment>
<dbReference type="RefSeq" id="WP_090332459.1">
    <property type="nucleotide sequence ID" value="NZ_FNXY01000001.1"/>
</dbReference>
<dbReference type="InterPro" id="IPR039426">
    <property type="entry name" value="TonB-dep_rcpt-like"/>
</dbReference>
<evidence type="ECO:0000256" key="8">
    <source>
        <dbReference type="PROSITE-ProRule" id="PRU01360"/>
    </source>
</evidence>
<dbReference type="InterPro" id="IPR023996">
    <property type="entry name" value="TonB-dep_OMP_SusC/RagA"/>
</dbReference>
<evidence type="ECO:0000256" key="9">
    <source>
        <dbReference type="RuleBase" id="RU003357"/>
    </source>
</evidence>
<evidence type="ECO:0000259" key="10">
    <source>
        <dbReference type="Pfam" id="PF00593"/>
    </source>
</evidence>
<dbReference type="Pfam" id="PF13715">
    <property type="entry name" value="CarbopepD_reg_2"/>
    <property type="match status" value="1"/>
</dbReference>
<evidence type="ECO:0000256" key="2">
    <source>
        <dbReference type="ARBA" id="ARBA00022448"/>
    </source>
</evidence>
<reference evidence="12 13" key="1">
    <citation type="submission" date="2016-10" db="EMBL/GenBank/DDBJ databases">
        <authorList>
            <person name="de Groot N.N."/>
        </authorList>
    </citation>
    <scope>NUCLEOTIDE SEQUENCE [LARGE SCALE GENOMIC DNA]</scope>
    <source>
        <strain evidence="12 13">DSM 19938</strain>
    </source>
</reference>
<dbReference type="Gene3D" id="2.40.170.20">
    <property type="entry name" value="TonB-dependent receptor, beta-barrel domain"/>
    <property type="match status" value="1"/>
</dbReference>
<dbReference type="InterPro" id="IPR008969">
    <property type="entry name" value="CarboxyPept-like_regulatory"/>
</dbReference>
<keyword evidence="5 9" id="KW-0798">TonB box</keyword>
<dbReference type="InterPro" id="IPR012910">
    <property type="entry name" value="Plug_dom"/>
</dbReference>
<evidence type="ECO:0000259" key="11">
    <source>
        <dbReference type="Pfam" id="PF07715"/>
    </source>
</evidence>
<evidence type="ECO:0000256" key="6">
    <source>
        <dbReference type="ARBA" id="ARBA00023136"/>
    </source>
</evidence>
<name>A0A1H6R3B1_9BACT</name>